<feature type="transmembrane region" description="Helical" evidence="7">
    <location>
        <begin position="136"/>
        <end position="157"/>
    </location>
</feature>
<dbReference type="STRING" id="741276.A0A2S5BE64"/>
<evidence type="ECO:0000313" key="10">
    <source>
        <dbReference type="Proteomes" id="UP000237144"/>
    </source>
</evidence>
<organism evidence="9 10">
    <name type="scientific">Rhodotorula taiwanensis</name>
    <dbReference type="NCBI Taxonomy" id="741276"/>
    <lineage>
        <taxon>Eukaryota</taxon>
        <taxon>Fungi</taxon>
        <taxon>Dikarya</taxon>
        <taxon>Basidiomycota</taxon>
        <taxon>Pucciniomycotina</taxon>
        <taxon>Microbotryomycetes</taxon>
        <taxon>Sporidiobolales</taxon>
        <taxon>Sporidiobolaceae</taxon>
        <taxon>Rhodotorula</taxon>
    </lineage>
</organism>
<evidence type="ECO:0000256" key="6">
    <source>
        <dbReference type="ARBA" id="ARBA00023136"/>
    </source>
</evidence>
<dbReference type="EMBL" id="PJQD01000019">
    <property type="protein sequence ID" value="POY75076.1"/>
    <property type="molecule type" value="Genomic_DNA"/>
</dbReference>
<dbReference type="PANTHER" id="PTHR11009">
    <property type="entry name" value="DER1-LIKE PROTEIN, DERLIN"/>
    <property type="match status" value="1"/>
</dbReference>
<keyword evidence="10" id="KW-1185">Reference proteome</keyword>
<dbReference type="GO" id="GO:0005789">
    <property type="term" value="C:endoplasmic reticulum membrane"/>
    <property type="evidence" value="ECO:0007669"/>
    <property type="project" value="UniProtKB-SubCell"/>
</dbReference>
<protein>
    <recommendedName>
        <fullName evidence="7">Derlin</fullName>
    </recommendedName>
</protein>
<feature type="transmembrane region" description="Helical" evidence="7">
    <location>
        <begin position="15"/>
        <end position="36"/>
    </location>
</feature>
<dbReference type="Pfam" id="PF04511">
    <property type="entry name" value="DER1"/>
    <property type="match status" value="1"/>
</dbReference>
<feature type="compositionally biased region" description="Low complexity" evidence="8">
    <location>
        <begin position="265"/>
        <end position="293"/>
    </location>
</feature>
<gene>
    <name evidence="9" type="ORF">BMF94_1705</name>
</gene>
<evidence type="ECO:0000256" key="1">
    <source>
        <dbReference type="ARBA" id="ARBA00004477"/>
    </source>
</evidence>
<evidence type="ECO:0000313" key="9">
    <source>
        <dbReference type="EMBL" id="POY75076.1"/>
    </source>
</evidence>
<reference evidence="9 10" key="1">
    <citation type="journal article" date="2018" name="Front. Microbiol.">
        <title>Prospects for Fungal Bioremediation of Acidic Radioactive Waste Sites: Characterization and Genome Sequence of Rhodotorula taiwanensis MD1149.</title>
        <authorList>
            <person name="Tkavc R."/>
            <person name="Matrosova V.Y."/>
            <person name="Grichenko O.E."/>
            <person name="Gostincar C."/>
            <person name="Volpe R.P."/>
            <person name="Klimenkova P."/>
            <person name="Gaidamakova E.K."/>
            <person name="Zhou C.E."/>
            <person name="Stewart B.J."/>
            <person name="Lyman M.G."/>
            <person name="Malfatti S.A."/>
            <person name="Rubinfeld B."/>
            <person name="Courtot M."/>
            <person name="Singh J."/>
            <person name="Dalgard C.L."/>
            <person name="Hamilton T."/>
            <person name="Frey K.G."/>
            <person name="Gunde-Cimerman N."/>
            <person name="Dugan L."/>
            <person name="Daly M.J."/>
        </authorList>
    </citation>
    <scope>NUCLEOTIDE SEQUENCE [LARGE SCALE GENOMIC DNA]</scope>
    <source>
        <strain evidence="9 10">MD1149</strain>
    </source>
</reference>
<feature type="transmembrane region" description="Helical" evidence="7">
    <location>
        <begin position="163"/>
        <end position="184"/>
    </location>
</feature>
<dbReference type="AlphaFoldDB" id="A0A2S5BE64"/>
<feature type="transmembrane region" description="Helical" evidence="7">
    <location>
        <begin position="92"/>
        <end position="115"/>
    </location>
</feature>
<dbReference type="InterPro" id="IPR035952">
    <property type="entry name" value="Rhomboid-like_sf"/>
</dbReference>
<keyword evidence="4 7" id="KW-0256">Endoplasmic reticulum</keyword>
<feature type="region of interest" description="Disordered" evidence="8">
    <location>
        <begin position="246"/>
        <end position="313"/>
    </location>
</feature>
<feature type="transmembrane region" description="Helical" evidence="7">
    <location>
        <begin position="48"/>
        <end position="72"/>
    </location>
</feature>
<dbReference type="GO" id="GO:0006950">
    <property type="term" value="P:response to stress"/>
    <property type="evidence" value="ECO:0007669"/>
    <property type="project" value="UniProtKB-ARBA"/>
</dbReference>
<keyword evidence="5 7" id="KW-1133">Transmembrane helix</keyword>
<evidence type="ECO:0000256" key="7">
    <source>
        <dbReference type="RuleBase" id="RU363059"/>
    </source>
</evidence>
<comment type="subcellular location">
    <subcellularLocation>
        <location evidence="1 7">Endoplasmic reticulum membrane</location>
        <topology evidence="1 7">Multi-pass membrane protein</topology>
    </subcellularLocation>
</comment>
<keyword evidence="6 7" id="KW-0472">Membrane</keyword>
<sequence length="313" mass="32671">MDELAKIPPFTRTTIGGILAVTLPVICEVVSPYRIAFLPNRIANQFELWRVVTPFLFGGGGINLVFSLIMMYRSLVELEDGYFAQRLADMTWAFVLIGLGIIGLNTPLETPFLFAPFMMAVTHLWAQANSTRQVNLYGLINVPAPYFPFAMLGFDLLNGGPGAVLRSLTGLVAAHAYYYIAVIWPNGGGSNPPAFLRSLLAPPQLLINLLGNGPAVPSSFAGGSAAGGGGGATAAGRSWSTGFGTVFRPRAGGSTGGQRLGGTASGASTATTAPAARAPSTAATSTGVNAAGRAAEERQAQHRWGRGQRLGTD</sequence>
<evidence type="ECO:0000256" key="8">
    <source>
        <dbReference type="SAM" id="MobiDB-lite"/>
    </source>
</evidence>
<dbReference type="InterPro" id="IPR007599">
    <property type="entry name" value="DER1"/>
</dbReference>
<keyword evidence="3 7" id="KW-0812">Transmembrane</keyword>
<evidence type="ECO:0000256" key="4">
    <source>
        <dbReference type="ARBA" id="ARBA00022824"/>
    </source>
</evidence>
<dbReference type="Proteomes" id="UP000237144">
    <property type="component" value="Unassembled WGS sequence"/>
</dbReference>
<evidence type="ECO:0000256" key="3">
    <source>
        <dbReference type="ARBA" id="ARBA00022692"/>
    </source>
</evidence>
<evidence type="ECO:0000256" key="2">
    <source>
        <dbReference type="ARBA" id="ARBA00008917"/>
    </source>
</evidence>
<accession>A0A2S5BE64</accession>
<evidence type="ECO:0000256" key="5">
    <source>
        <dbReference type="ARBA" id="ARBA00022989"/>
    </source>
</evidence>
<dbReference type="SUPFAM" id="SSF144091">
    <property type="entry name" value="Rhomboid-like"/>
    <property type="match status" value="1"/>
</dbReference>
<feature type="compositionally biased region" description="Gly residues" evidence="8">
    <location>
        <begin position="253"/>
        <end position="264"/>
    </location>
</feature>
<proteinExistence type="inferred from homology"/>
<dbReference type="OrthoDB" id="1716531at2759"/>
<comment type="function">
    <text evidence="7">May be involved in the degradation of misfolded endoplasmic reticulum (ER) luminal proteins.</text>
</comment>
<comment type="caution">
    <text evidence="9">The sequence shown here is derived from an EMBL/GenBank/DDBJ whole genome shotgun (WGS) entry which is preliminary data.</text>
</comment>
<comment type="similarity">
    <text evidence="2 7">Belongs to the derlin family.</text>
</comment>
<name>A0A2S5BE64_9BASI</name>